<gene>
    <name evidence="3" type="ORF">PROFUN_01279</name>
</gene>
<organism evidence="3 4">
    <name type="scientific">Planoprotostelium fungivorum</name>
    <dbReference type="NCBI Taxonomy" id="1890364"/>
    <lineage>
        <taxon>Eukaryota</taxon>
        <taxon>Amoebozoa</taxon>
        <taxon>Evosea</taxon>
        <taxon>Variosea</taxon>
        <taxon>Cavosteliida</taxon>
        <taxon>Cavosteliaceae</taxon>
        <taxon>Planoprotostelium</taxon>
    </lineage>
</organism>
<feature type="region of interest" description="Disordered" evidence="2">
    <location>
        <begin position="374"/>
        <end position="404"/>
    </location>
</feature>
<protein>
    <submittedName>
        <fullName evidence="3">Basal body component</fullName>
    </submittedName>
</protein>
<dbReference type="Proteomes" id="UP000241769">
    <property type="component" value="Unassembled WGS sequence"/>
</dbReference>
<dbReference type="EMBL" id="MDYQ01000003">
    <property type="protein sequence ID" value="PRP89416.1"/>
    <property type="molecule type" value="Genomic_DNA"/>
</dbReference>
<feature type="compositionally biased region" description="Basic and acidic residues" evidence="2">
    <location>
        <begin position="452"/>
        <end position="480"/>
    </location>
</feature>
<feature type="coiled-coil region" evidence="1">
    <location>
        <begin position="207"/>
        <end position="248"/>
    </location>
</feature>
<feature type="region of interest" description="Disordered" evidence="2">
    <location>
        <begin position="449"/>
        <end position="494"/>
    </location>
</feature>
<comment type="caution">
    <text evidence="3">The sequence shown here is derived from an EMBL/GenBank/DDBJ whole genome shotgun (WGS) entry which is preliminary data.</text>
</comment>
<proteinExistence type="predicted"/>
<feature type="region of interest" description="Disordered" evidence="2">
    <location>
        <begin position="157"/>
        <end position="183"/>
    </location>
</feature>
<accession>A0A2P6NZN1</accession>
<feature type="compositionally biased region" description="Polar residues" evidence="2">
    <location>
        <begin position="167"/>
        <end position="178"/>
    </location>
</feature>
<keyword evidence="4" id="KW-1185">Reference proteome</keyword>
<dbReference type="InParanoid" id="A0A2P6NZN1"/>
<evidence type="ECO:0000256" key="1">
    <source>
        <dbReference type="SAM" id="Coils"/>
    </source>
</evidence>
<name>A0A2P6NZN1_9EUKA</name>
<sequence>MEIEVFSRRTLHGLHVKGSDEEEDHNLMCWKPRAIIDHTPRTTQRRDIHLDMADIHVSVTYIQLLRLQHIRADNCLQDITDDTKQMMMARKASESKMMKRSRDDSPTNVLDGLLQQIRRESISSQLAYDELRADFEDAKAQIREHALREVELLDEIRSLKEQRPSTDPETDTNNPSDTTPRKMESLIEIPLDAADRGDTEDDVANENQSLKSVLSDQKRVIQQMEKAVVEARAKTMNLEIEMASLKSQNEIVRATLRDETNTVVLLREECSLLKGMLRSQESSPPLRSQSFEEKERENAALQATLMEMQAKFAALRQQIEGTSSTPKLCKRCTTYALRKDPGRDKTKKALEELVHTLTVQVQDEKTMRQNLEREMARNTDAAKQSSETEVKERMQRARDDHDSMQRELKALRQQADLYQKESEHKTKRMARLSDQICLLTQQLEVQKRLSQKMKEEMSTEGKKDDGQSTKKREVEKERGRGSSPCREPLISNRI</sequence>
<dbReference type="AlphaFoldDB" id="A0A2P6NZN1"/>
<evidence type="ECO:0000313" key="3">
    <source>
        <dbReference type="EMBL" id="PRP89416.1"/>
    </source>
</evidence>
<keyword evidence="1" id="KW-0175">Coiled coil</keyword>
<reference evidence="3 4" key="1">
    <citation type="journal article" date="2018" name="Genome Biol. Evol.">
        <title>Multiple Roots of Fruiting Body Formation in Amoebozoa.</title>
        <authorList>
            <person name="Hillmann F."/>
            <person name="Forbes G."/>
            <person name="Novohradska S."/>
            <person name="Ferling I."/>
            <person name="Riege K."/>
            <person name="Groth M."/>
            <person name="Westermann M."/>
            <person name="Marz M."/>
            <person name="Spaller T."/>
            <person name="Winckler T."/>
            <person name="Schaap P."/>
            <person name="Glockner G."/>
        </authorList>
    </citation>
    <scope>NUCLEOTIDE SEQUENCE [LARGE SCALE GENOMIC DNA]</scope>
    <source>
        <strain evidence="3 4">Jena</strain>
    </source>
</reference>
<evidence type="ECO:0000313" key="4">
    <source>
        <dbReference type="Proteomes" id="UP000241769"/>
    </source>
</evidence>
<feature type="coiled-coil region" evidence="1">
    <location>
        <begin position="291"/>
        <end position="318"/>
    </location>
</feature>
<evidence type="ECO:0000256" key="2">
    <source>
        <dbReference type="SAM" id="MobiDB-lite"/>
    </source>
</evidence>
<feature type="compositionally biased region" description="Basic and acidic residues" evidence="2">
    <location>
        <begin position="157"/>
        <end position="166"/>
    </location>
</feature>
<feature type="compositionally biased region" description="Basic and acidic residues" evidence="2">
    <location>
        <begin position="386"/>
        <end position="404"/>
    </location>
</feature>